<dbReference type="RefSeq" id="WP_300962177.1">
    <property type="nucleotide sequence ID" value="NZ_JAUHJR010000008.1"/>
</dbReference>
<sequence>MPPSQHSARPSRTHGREGGRPQRRGFRDDIQGVRALAVLAIMLYHAGLSPYPGGFVTLDVFFVVSGFLITHLLLKEVDRDGSVSLVTFYARRARRILPAASVVTIATLAASAIWLGVVEAKDAATDALWTAFFAANIRFASEQTDYFAQDTAASPFQHFWSLAVEEQFYLALPLLVVLAAWWASRRAGSVRARAAVVLGTMTAASLAWSVHASTTSPETAYFSTFTRTWEFGIGALLAIVAPWLVRALGARDRSLLAATGLAAIVVACFTTTEEAAFPGYVALLPVLGTGAVMVAGAEWSGRPPLVQRMLGIAPLRWVGDASYSLYLWHWPVFLIATQHVGRDLSLRGTAAAVLVTFALSWATYRFVETPFRTLSWTPRRTLRLYPASVGLVLAASLVAGAAVERSMVHDDAPPITVASQDEGPTGERLSDDPAVALVQASARAAKDGEPIPSDLQPGLLDLKGDKAELGECDYGAAPWTLCRRGDTDGERTIVLLGNSHGRHWVPAFERIAERAGYRAYYLVKSACTPARVVSLHPRLDEPFDECTDFNRWALNRVAKLKPDLVVVTGSAPRGVVVDGEVVKDRGEILDAMGRGFADVIDEVRPHAGQVAVLGDAPKRQREPADCLGRRGATLQDCLDEPVDSARQVTLAARDAAQDAGVDWVDPQRWFCAGGVCPAVVGATITMRDLGHLTTAYSDQLGEPLGRALGVWDRD</sequence>
<keyword evidence="2" id="KW-0812">Transmembrane</keyword>
<evidence type="ECO:0000256" key="1">
    <source>
        <dbReference type="SAM" id="MobiDB-lite"/>
    </source>
</evidence>
<keyword evidence="2" id="KW-1133">Transmembrane helix</keyword>
<dbReference type="EC" id="2.3.1.-" evidence="5"/>
<evidence type="ECO:0000313" key="6">
    <source>
        <dbReference type="Proteomes" id="UP001168537"/>
    </source>
</evidence>
<feature type="transmembrane region" description="Helical" evidence="2">
    <location>
        <begin position="384"/>
        <end position="403"/>
    </location>
</feature>
<dbReference type="GO" id="GO:0016746">
    <property type="term" value="F:acyltransferase activity"/>
    <property type="evidence" value="ECO:0007669"/>
    <property type="project" value="UniProtKB-KW"/>
</dbReference>
<dbReference type="SUPFAM" id="SSF52266">
    <property type="entry name" value="SGNH hydrolase"/>
    <property type="match status" value="1"/>
</dbReference>
<gene>
    <name evidence="5" type="ORF">QWY29_16625</name>
</gene>
<dbReference type="Pfam" id="PF19040">
    <property type="entry name" value="SGNH"/>
    <property type="match status" value="1"/>
</dbReference>
<name>A0ABT8EXX6_9ACTN</name>
<comment type="caution">
    <text evidence="5">The sequence shown here is derived from an EMBL/GenBank/DDBJ whole genome shotgun (WGS) entry which is preliminary data.</text>
</comment>
<dbReference type="PANTHER" id="PTHR23028">
    <property type="entry name" value="ACETYLTRANSFERASE"/>
    <property type="match status" value="1"/>
</dbReference>
<feature type="transmembrane region" description="Helical" evidence="2">
    <location>
        <begin position="32"/>
        <end position="48"/>
    </location>
</feature>
<evidence type="ECO:0000313" key="5">
    <source>
        <dbReference type="EMBL" id="MDN4162995.1"/>
    </source>
</evidence>
<feature type="region of interest" description="Disordered" evidence="1">
    <location>
        <begin position="1"/>
        <end position="25"/>
    </location>
</feature>
<feature type="domain" description="SGNH" evidence="4">
    <location>
        <begin position="472"/>
        <end position="702"/>
    </location>
</feature>
<feature type="transmembrane region" description="Helical" evidence="2">
    <location>
        <begin position="167"/>
        <end position="183"/>
    </location>
</feature>
<evidence type="ECO:0000259" key="3">
    <source>
        <dbReference type="Pfam" id="PF01757"/>
    </source>
</evidence>
<dbReference type="EMBL" id="JAUHJR010000008">
    <property type="protein sequence ID" value="MDN4162995.1"/>
    <property type="molecule type" value="Genomic_DNA"/>
</dbReference>
<dbReference type="Pfam" id="PF01757">
    <property type="entry name" value="Acyl_transf_3"/>
    <property type="match status" value="1"/>
</dbReference>
<feature type="transmembrane region" description="Helical" evidence="2">
    <location>
        <begin position="231"/>
        <end position="248"/>
    </location>
</feature>
<feature type="transmembrane region" description="Helical" evidence="2">
    <location>
        <begin position="95"/>
        <end position="117"/>
    </location>
</feature>
<dbReference type="InterPro" id="IPR002656">
    <property type="entry name" value="Acyl_transf_3_dom"/>
</dbReference>
<keyword evidence="5" id="KW-0808">Transferase</keyword>
<feature type="domain" description="Acyltransferase 3" evidence="3">
    <location>
        <begin position="29"/>
        <end position="365"/>
    </location>
</feature>
<keyword evidence="6" id="KW-1185">Reference proteome</keyword>
<evidence type="ECO:0000256" key="2">
    <source>
        <dbReference type="SAM" id="Phobius"/>
    </source>
</evidence>
<feature type="compositionally biased region" description="Polar residues" evidence="1">
    <location>
        <begin position="1"/>
        <end position="10"/>
    </location>
</feature>
<dbReference type="PANTHER" id="PTHR23028:SF53">
    <property type="entry name" value="ACYL_TRANSF_3 DOMAIN-CONTAINING PROTEIN"/>
    <property type="match status" value="1"/>
</dbReference>
<feature type="transmembrane region" description="Helical" evidence="2">
    <location>
        <begin position="344"/>
        <end position="364"/>
    </location>
</feature>
<dbReference type="InterPro" id="IPR043968">
    <property type="entry name" value="SGNH"/>
</dbReference>
<reference evidence="5" key="1">
    <citation type="submission" date="2023-06" db="EMBL/GenBank/DDBJ databases">
        <title>Draft genome sequence of Nocardioides sp. SOB72.</title>
        <authorList>
            <person name="Zhang G."/>
        </authorList>
    </citation>
    <scope>NUCLEOTIDE SEQUENCE</scope>
    <source>
        <strain evidence="5">SOB72</strain>
    </source>
</reference>
<dbReference type="Proteomes" id="UP001168537">
    <property type="component" value="Unassembled WGS sequence"/>
</dbReference>
<keyword evidence="5" id="KW-0012">Acyltransferase</keyword>
<feature type="compositionally biased region" description="Basic and acidic residues" evidence="1">
    <location>
        <begin position="14"/>
        <end position="25"/>
    </location>
</feature>
<feature type="transmembrane region" description="Helical" evidence="2">
    <location>
        <begin position="255"/>
        <end position="272"/>
    </location>
</feature>
<feature type="transmembrane region" description="Helical" evidence="2">
    <location>
        <begin position="54"/>
        <end position="74"/>
    </location>
</feature>
<keyword evidence="2" id="KW-0472">Membrane</keyword>
<evidence type="ECO:0000259" key="4">
    <source>
        <dbReference type="Pfam" id="PF19040"/>
    </source>
</evidence>
<protein>
    <submittedName>
        <fullName evidence="5">Acyltransferase family protein</fullName>
        <ecNumber evidence="5">2.3.1.-</ecNumber>
    </submittedName>
</protein>
<dbReference type="InterPro" id="IPR050879">
    <property type="entry name" value="Acyltransferase_3"/>
</dbReference>
<accession>A0ABT8EXX6</accession>
<feature type="transmembrane region" description="Helical" evidence="2">
    <location>
        <begin position="190"/>
        <end position="211"/>
    </location>
</feature>
<organism evidence="5 6">
    <name type="scientific">Nocardioides abyssi</name>
    <dbReference type="NCBI Taxonomy" id="3058370"/>
    <lineage>
        <taxon>Bacteria</taxon>
        <taxon>Bacillati</taxon>
        <taxon>Actinomycetota</taxon>
        <taxon>Actinomycetes</taxon>
        <taxon>Propionibacteriales</taxon>
        <taxon>Nocardioidaceae</taxon>
        <taxon>Nocardioides</taxon>
    </lineage>
</organism>
<proteinExistence type="predicted"/>